<dbReference type="SUPFAM" id="SSF55729">
    <property type="entry name" value="Acyl-CoA N-acyltransferases (Nat)"/>
    <property type="match status" value="1"/>
</dbReference>
<dbReference type="Proteomes" id="UP000051494">
    <property type="component" value="Unassembled WGS sequence"/>
</dbReference>
<dbReference type="PANTHER" id="PTHR36449">
    <property type="entry name" value="ACETYLTRANSFERASE-RELATED"/>
    <property type="match status" value="1"/>
</dbReference>
<evidence type="ECO:0000313" key="8">
    <source>
        <dbReference type="EMBL" id="KRG17164.1"/>
    </source>
</evidence>
<gene>
    <name evidence="9" type="ORF">CC99x_007855</name>
    <name evidence="8" type="ORF">CC99x_02581</name>
</gene>
<dbReference type="Pfam" id="PF13508">
    <property type="entry name" value="Acetyltransf_7"/>
    <property type="match status" value="1"/>
</dbReference>
<comment type="caution">
    <text evidence="8">The sequence shown here is derived from an EMBL/GenBank/DDBJ whole genome shotgun (WGS) entry which is preliminary data.</text>
</comment>
<reference evidence="9" key="3">
    <citation type="submission" date="2021-06" db="EMBL/GenBank/DDBJ databases">
        <title>Genomic Description and Analysis of Intracellular Bacteria, Candidatus Berkiella cookevillensis and Candidatus Berkiella aquae.</title>
        <authorList>
            <person name="Kidane D.T."/>
            <person name="Mehari Y.T."/>
            <person name="Rice F.C."/>
            <person name="Arivett B.A."/>
            <person name="Farone A.L."/>
            <person name="Berk S.G."/>
            <person name="Farone M.B."/>
        </authorList>
    </citation>
    <scope>NUCLEOTIDE SEQUENCE</scope>
    <source>
        <strain evidence="9">CC99</strain>
    </source>
</reference>
<name>A0A0Q9Y8S8_9GAMM</name>
<accession>A0A0Q9Y8S8</accession>
<sequence>MGKISAPKLISEEHELSDFDCGNDVLNIWLKTRALDNQNKFSTTRVVCINKTVIAYYSLVYGSVNRDEMTRSFKQNAPERIPVMILGRLAVDLKWQEKGIGKHLLKEALIKTMEASRIAAVRGLLVHAIDDKAKAYYQAYGFLENKIELTLFLPLESIKHQL</sequence>
<reference evidence="9" key="2">
    <citation type="journal article" date="2016" name="Genome Announc.">
        <title>Draft Genome Sequences of Two Novel Amoeba-Resistant Intranuclear Bacteria, 'Candidatus Berkiella cookevillensis' and 'Candidatus Berkiella aquae'.</title>
        <authorList>
            <person name="Mehari Y.T."/>
            <person name="Arivett B.A."/>
            <person name="Farone A.L."/>
            <person name="Gunderson J.H."/>
            <person name="Farone M.B."/>
        </authorList>
    </citation>
    <scope>NUCLEOTIDE SEQUENCE</scope>
    <source>
        <strain evidence="9">CC99</strain>
    </source>
</reference>
<keyword evidence="4" id="KW-0808">Transferase</keyword>
<dbReference type="Gene3D" id="3.40.630.30">
    <property type="match status" value="1"/>
</dbReference>
<evidence type="ECO:0000313" key="10">
    <source>
        <dbReference type="Proteomes" id="UP000051494"/>
    </source>
</evidence>
<keyword evidence="2" id="KW-0678">Repressor</keyword>
<evidence type="ECO:0000256" key="6">
    <source>
        <dbReference type="ARBA" id="ARBA00049880"/>
    </source>
</evidence>
<dbReference type="InterPro" id="IPR000182">
    <property type="entry name" value="GNAT_dom"/>
</dbReference>
<reference evidence="8" key="1">
    <citation type="submission" date="2015-09" db="EMBL/GenBank/DDBJ databases">
        <title>Draft Genome Sequences of Two Novel Amoeba-resistant Intranuclear Bacteria, Candidatus Berkiella cookevillensis and Candidatus Berkiella aquae.</title>
        <authorList>
            <person name="Mehari Y.T."/>
            <person name="Arivett B.A."/>
            <person name="Farone A.L."/>
            <person name="Gunderson J.H."/>
            <person name="Farone M.B."/>
        </authorList>
    </citation>
    <scope>NUCLEOTIDE SEQUENCE [LARGE SCALE GENOMIC DNA]</scope>
    <source>
        <strain evidence="8">CC99</strain>
    </source>
</reference>
<keyword evidence="3" id="KW-1277">Toxin-antitoxin system</keyword>
<dbReference type="RefSeq" id="WP_057625650.1">
    <property type="nucleotide sequence ID" value="NZ_LKHV02000001.1"/>
</dbReference>
<dbReference type="EMBL" id="LKHV01000029">
    <property type="protein sequence ID" value="KRG17164.1"/>
    <property type="molecule type" value="Genomic_DNA"/>
</dbReference>
<dbReference type="AlphaFoldDB" id="A0A0Q9Y8S8"/>
<keyword evidence="5" id="KW-0012">Acyltransferase</keyword>
<feature type="domain" description="N-acetyltransferase" evidence="7">
    <location>
        <begin position="80"/>
        <end position="142"/>
    </location>
</feature>
<organism evidence="8">
    <name type="scientific">Candidatus Berkiella cookevillensis</name>
    <dbReference type="NCBI Taxonomy" id="437022"/>
    <lineage>
        <taxon>Bacteria</taxon>
        <taxon>Pseudomonadati</taxon>
        <taxon>Pseudomonadota</taxon>
        <taxon>Gammaproteobacteria</taxon>
        <taxon>Candidatus Berkiellales</taxon>
        <taxon>Candidatus Berkiellaceae</taxon>
        <taxon>Candidatus Berkiella</taxon>
    </lineage>
</organism>
<evidence type="ECO:0000256" key="3">
    <source>
        <dbReference type="ARBA" id="ARBA00022649"/>
    </source>
</evidence>
<keyword evidence="10" id="KW-1185">Reference proteome</keyword>
<evidence type="ECO:0000259" key="7">
    <source>
        <dbReference type="Pfam" id="PF13508"/>
    </source>
</evidence>
<evidence type="ECO:0000256" key="2">
    <source>
        <dbReference type="ARBA" id="ARBA00022491"/>
    </source>
</evidence>
<evidence type="ECO:0000256" key="1">
    <source>
        <dbReference type="ARBA" id="ARBA00009342"/>
    </source>
</evidence>
<dbReference type="OrthoDB" id="9799147at2"/>
<dbReference type="EMBL" id="LKHV02000001">
    <property type="protein sequence ID" value="MCS5708817.1"/>
    <property type="molecule type" value="Genomic_DNA"/>
</dbReference>
<comment type="catalytic activity">
    <reaction evidence="6">
        <text>glycyl-tRNA(Gly) + acetyl-CoA = N-acetylglycyl-tRNA(Gly) + CoA + H(+)</text>
        <dbReference type="Rhea" id="RHEA:81867"/>
        <dbReference type="Rhea" id="RHEA-COMP:9683"/>
        <dbReference type="Rhea" id="RHEA-COMP:19766"/>
        <dbReference type="ChEBI" id="CHEBI:15378"/>
        <dbReference type="ChEBI" id="CHEBI:57287"/>
        <dbReference type="ChEBI" id="CHEBI:57288"/>
        <dbReference type="ChEBI" id="CHEBI:78522"/>
        <dbReference type="ChEBI" id="CHEBI:232036"/>
    </reaction>
</comment>
<protein>
    <submittedName>
        <fullName evidence="9">GNAT family N-acetyltransferase</fullName>
    </submittedName>
</protein>
<dbReference type="STRING" id="437022.CC99x_02581"/>
<dbReference type="PANTHER" id="PTHR36449:SF1">
    <property type="entry name" value="ACETYLTRANSFERASE"/>
    <property type="match status" value="1"/>
</dbReference>
<dbReference type="GO" id="GO:0016747">
    <property type="term" value="F:acyltransferase activity, transferring groups other than amino-acyl groups"/>
    <property type="evidence" value="ECO:0007669"/>
    <property type="project" value="InterPro"/>
</dbReference>
<evidence type="ECO:0000256" key="4">
    <source>
        <dbReference type="ARBA" id="ARBA00022679"/>
    </source>
</evidence>
<evidence type="ECO:0000256" key="5">
    <source>
        <dbReference type="ARBA" id="ARBA00023315"/>
    </source>
</evidence>
<proteinExistence type="inferred from homology"/>
<comment type="similarity">
    <text evidence="1">Belongs to the acetyltransferase family. GNAT subfamily.</text>
</comment>
<dbReference type="InterPro" id="IPR016181">
    <property type="entry name" value="Acyl_CoA_acyltransferase"/>
</dbReference>
<evidence type="ECO:0000313" key="9">
    <source>
        <dbReference type="EMBL" id="MCS5708817.1"/>
    </source>
</evidence>